<evidence type="ECO:0000259" key="10">
    <source>
        <dbReference type="SMART" id="SM00645"/>
    </source>
</evidence>
<evidence type="ECO:0000256" key="8">
    <source>
        <dbReference type="ARBA" id="ARBA00069575"/>
    </source>
</evidence>
<evidence type="ECO:0000256" key="3">
    <source>
        <dbReference type="ARBA" id="ARBA00022729"/>
    </source>
</evidence>
<evidence type="ECO:0000256" key="1">
    <source>
        <dbReference type="ARBA" id="ARBA00008455"/>
    </source>
</evidence>
<dbReference type="EMBL" id="CAMGYJ010000008">
    <property type="protein sequence ID" value="CAI0461084.1"/>
    <property type="molecule type" value="Genomic_DNA"/>
</dbReference>
<dbReference type="CDD" id="cd02248">
    <property type="entry name" value="Peptidase_C1A"/>
    <property type="match status" value="1"/>
</dbReference>
<evidence type="ECO:0000256" key="9">
    <source>
        <dbReference type="SAM" id="Phobius"/>
    </source>
</evidence>
<organism evidence="12 13">
    <name type="scientific">Linum tenue</name>
    <dbReference type="NCBI Taxonomy" id="586396"/>
    <lineage>
        <taxon>Eukaryota</taxon>
        <taxon>Viridiplantae</taxon>
        <taxon>Streptophyta</taxon>
        <taxon>Embryophyta</taxon>
        <taxon>Tracheophyta</taxon>
        <taxon>Spermatophyta</taxon>
        <taxon>Magnoliopsida</taxon>
        <taxon>eudicotyledons</taxon>
        <taxon>Gunneridae</taxon>
        <taxon>Pentapetalae</taxon>
        <taxon>rosids</taxon>
        <taxon>fabids</taxon>
        <taxon>Malpighiales</taxon>
        <taxon>Linaceae</taxon>
        <taxon>Linum</taxon>
    </lineage>
</organism>
<feature type="transmembrane region" description="Helical" evidence="9">
    <location>
        <begin position="48"/>
        <end position="66"/>
    </location>
</feature>
<dbReference type="PROSITE" id="PS00139">
    <property type="entry name" value="THIOL_PROTEASE_CYS"/>
    <property type="match status" value="1"/>
</dbReference>
<evidence type="ECO:0000256" key="4">
    <source>
        <dbReference type="ARBA" id="ARBA00022801"/>
    </source>
</evidence>
<dbReference type="PANTHER" id="PTHR12411">
    <property type="entry name" value="CYSTEINE PROTEASE FAMILY C1-RELATED"/>
    <property type="match status" value="1"/>
</dbReference>
<dbReference type="PROSITE" id="PS00640">
    <property type="entry name" value="THIOL_PROTEASE_ASN"/>
    <property type="match status" value="1"/>
</dbReference>
<dbReference type="InterPro" id="IPR013201">
    <property type="entry name" value="Prot_inhib_I29"/>
</dbReference>
<comment type="similarity">
    <text evidence="1">Belongs to the peptidase C1 family.</text>
</comment>
<evidence type="ECO:0000256" key="6">
    <source>
        <dbReference type="ARBA" id="ARBA00023157"/>
    </source>
</evidence>
<keyword evidence="9" id="KW-0472">Membrane</keyword>
<evidence type="ECO:0000313" key="12">
    <source>
        <dbReference type="EMBL" id="CAI0461084.1"/>
    </source>
</evidence>
<dbReference type="Proteomes" id="UP001154282">
    <property type="component" value="Unassembled WGS sequence"/>
</dbReference>
<dbReference type="Pfam" id="PF00112">
    <property type="entry name" value="Peptidase_C1"/>
    <property type="match status" value="1"/>
</dbReference>
<accession>A0AAV0NQX1</accession>
<dbReference type="InterPro" id="IPR025661">
    <property type="entry name" value="Pept_asp_AS"/>
</dbReference>
<evidence type="ECO:0000259" key="11">
    <source>
        <dbReference type="SMART" id="SM00848"/>
    </source>
</evidence>
<dbReference type="GO" id="GO:0006508">
    <property type="term" value="P:proteolysis"/>
    <property type="evidence" value="ECO:0007669"/>
    <property type="project" value="UniProtKB-KW"/>
</dbReference>
<keyword evidence="9" id="KW-0812">Transmembrane</keyword>
<feature type="domain" description="Peptidase C1A papain C-terminal" evidence="10">
    <location>
        <begin position="169"/>
        <end position="385"/>
    </location>
</feature>
<dbReference type="InterPro" id="IPR000169">
    <property type="entry name" value="Pept_cys_AS"/>
</dbReference>
<gene>
    <name evidence="12" type="ORF">LITE_LOCUS34776</name>
</gene>
<keyword evidence="13" id="KW-1185">Reference proteome</keyword>
<dbReference type="PRINTS" id="PR00705">
    <property type="entry name" value="PAPAIN"/>
</dbReference>
<dbReference type="PROSITE" id="PS00639">
    <property type="entry name" value="THIOL_PROTEASE_HIS"/>
    <property type="match status" value="1"/>
</dbReference>
<dbReference type="Gene3D" id="3.90.70.10">
    <property type="entry name" value="Cysteine proteinases"/>
    <property type="match status" value="1"/>
</dbReference>
<keyword evidence="4" id="KW-0378">Hydrolase</keyword>
<keyword evidence="2" id="KW-0645">Protease</keyword>
<dbReference type="Pfam" id="PF08246">
    <property type="entry name" value="Inhibitor_I29"/>
    <property type="match status" value="1"/>
</dbReference>
<evidence type="ECO:0000256" key="2">
    <source>
        <dbReference type="ARBA" id="ARBA00022670"/>
    </source>
</evidence>
<keyword evidence="5" id="KW-0788">Thiol protease</keyword>
<dbReference type="InterPro" id="IPR000668">
    <property type="entry name" value="Peptidase_C1A_C"/>
</dbReference>
<dbReference type="SMART" id="SM00645">
    <property type="entry name" value="Pept_C1"/>
    <property type="match status" value="1"/>
</dbReference>
<keyword evidence="7" id="KW-0325">Glycoprotein</keyword>
<reference evidence="12" key="1">
    <citation type="submission" date="2022-08" db="EMBL/GenBank/DDBJ databases">
        <authorList>
            <person name="Gutierrez-Valencia J."/>
        </authorList>
    </citation>
    <scope>NUCLEOTIDE SEQUENCE</scope>
</reference>
<dbReference type="InterPro" id="IPR025660">
    <property type="entry name" value="Pept_his_AS"/>
</dbReference>
<sequence>MQRWKLCLPGLIFLCLYIGSTILKLHLQTQLQHLHTQPQLAMETTAASVLRMVSCILLLVSIICVASSKVSMASGHDSPKDMEARYGRWLSKHGRKYRSKAEYKHRFQIYQSNVHFINHINSQNLSFQLTDNKFADLTNDEFKSTYLGLRRPLETAHQRLQAECSCGHLPAEVDWRKKGAVTKVKDQGPCGSCWAFSAVAAVEGFHQIQTGELLTLSEQELVDCDVDGEDEGCGGGFMETAFEFIAQIGGLTTEKNYPYKGRDGDCDEKKLKDHLAKISGYEIVSRNNETALQAAVAKQPVSVAIDAGSYEFQLYSKGILTGSCGSNLNHGVAAVGYAVEKGTKYWIVKNSWGADWGEDGYIRMERDVKEKGGKCGIAMLASFPL</sequence>
<comment type="caution">
    <text evidence="12">The sequence shown here is derived from an EMBL/GenBank/DDBJ whole genome shotgun (WGS) entry which is preliminary data.</text>
</comment>
<proteinExistence type="inferred from homology"/>
<feature type="domain" description="Cathepsin propeptide inhibitor" evidence="11">
    <location>
        <begin position="86"/>
        <end position="142"/>
    </location>
</feature>
<dbReference type="InterPro" id="IPR038765">
    <property type="entry name" value="Papain-like_cys_pep_sf"/>
</dbReference>
<evidence type="ECO:0000256" key="5">
    <source>
        <dbReference type="ARBA" id="ARBA00022807"/>
    </source>
</evidence>
<evidence type="ECO:0000256" key="7">
    <source>
        <dbReference type="ARBA" id="ARBA00023180"/>
    </source>
</evidence>
<dbReference type="AlphaFoldDB" id="A0AAV0NQX1"/>
<dbReference type="SMART" id="SM00848">
    <property type="entry name" value="Inhibitor_I29"/>
    <property type="match status" value="1"/>
</dbReference>
<protein>
    <recommendedName>
        <fullName evidence="8">Vignain</fullName>
    </recommendedName>
</protein>
<dbReference type="SUPFAM" id="SSF54001">
    <property type="entry name" value="Cysteine proteinases"/>
    <property type="match status" value="1"/>
</dbReference>
<keyword evidence="9" id="KW-1133">Transmembrane helix</keyword>
<dbReference type="InterPro" id="IPR039417">
    <property type="entry name" value="Peptidase_C1A_papain-like"/>
</dbReference>
<name>A0AAV0NQX1_9ROSI</name>
<dbReference type="FunFam" id="3.90.70.10:FF:000023">
    <property type="entry name" value="Senescence-specific cysteine protease SAG39"/>
    <property type="match status" value="1"/>
</dbReference>
<dbReference type="InterPro" id="IPR013128">
    <property type="entry name" value="Peptidase_C1A"/>
</dbReference>
<keyword evidence="6" id="KW-1015">Disulfide bond</keyword>
<keyword evidence="3" id="KW-0732">Signal</keyword>
<evidence type="ECO:0000313" key="13">
    <source>
        <dbReference type="Proteomes" id="UP001154282"/>
    </source>
</evidence>
<dbReference type="GO" id="GO:0008234">
    <property type="term" value="F:cysteine-type peptidase activity"/>
    <property type="evidence" value="ECO:0007669"/>
    <property type="project" value="UniProtKB-KW"/>
</dbReference>